<sequence>MPVATGPQCFLPPQQGNRRGWLADSVPPPTGTRASYTELSAARRELSISPQSARAALTRFRRAITEATP</sequence>
<proteinExistence type="predicted"/>
<dbReference type="EMBL" id="JAXCEH010000020">
    <property type="protein sequence ID" value="MFA1557352.1"/>
    <property type="molecule type" value="Genomic_DNA"/>
</dbReference>
<comment type="caution">
    <text evidence="2">The sequence shown here is derived from an EMBL/GenBank/DDBJ whole genome shotgun (WGS) entry which is preliminary data.</text>
</comment>
<name>A0ABV4R7G8_9ACTN</name>
<protein>
    <submittedName>
        <fullName evidence="2">Uncharacterized protein</fullName>
    </submittedName>
</protein>
<evidence type="ECO:0000313" key="3">
    <source>
        <dbReference type="Proteomes" id="UP001569904"/>
    </source>
</evidence>
<dbReference type="RefSeq" id="WP_371944094.1">
    <property type="nucleotide sequence ID" value="NZ_JAXCEH010000020.1"/>
</dbReference>
<accession>A0ABV4R7G8</accession>
<dbReference type="Proteomes" id="UP001569904">
    <property type="component" value="Unassembled WGS sequence"/>
</dbReference>
<gene>
    <name evidence="2" type="ORF">SM436_27045</name>
</gene>
<keyword evidence="3" id="KW-1185">Reference proteome</keyword>
<evidence type="ECO:0000256" key="1">
    <source>
        <dbReference type="SAM" id="MobiDB-lite"/>
    </source>
</evidence>
<reference evidence="2 3" key="1">
    <citation type="submission" date="2023-11" db="EMBL/GenBank/DDBJ databases">
        <title>Actinomadura monticuli sp. nov., isolated from volcanic ash.</title>
        <authorList>
            <person name="Lee S.D."/>
            <person name="Yang H."/>
            <person name="Kim I.S."/>
        </authorList>
    </citation>
    <scope>NUCLEOTIDE SEQUENCE [LARGE SCALE GENOMIC DNA]</scope>
    <source>
        <strain evidence="2 3">DSM 45346</strain>
    </source>
</reference>
<organism evidence="2 3">
    <name type="scientific">Actinomadura chokoriensis</name>
    <dbReference type="NCBI Taxonomy" id="454156"/>
    <lineage>
        <taxon>Bacteria</taxon>
        <taxon>Bacillati</taxon>
        <taxon>Actinomycetota</taxon>
        <taxon>Actinomycetes</taxon>
        <taxon>Streptosporangiales</taxon>
        <taxon>Thermomonosporaceae</taxon>
        <taxon>Actinomadura</taxon>
    </lineage>
</organism>
<feature type="region of interest" description="Disordered" evidence="1">
    <location>
        <begin position="1"/>
        <end position="31"/>
    </location>
</feature>
<evidence type="ECO:0000313" key="2">
    <source>
        <dbReference type="EMBL" id="MFA1557352.1"/>
    </source>
</evidence>